<feature type="domain" description="Knr4/Smi1-like" evidence="1">
    <location>
        <begin position="25"/>
        <end position="142"/>
    </location>
</feature>
<reference evidence="2" key="1">
    <citation type="journal article" date="2014" name="Int. J. Syst. Evol. Microbiol.">
        <title>Complete genome sequence of Corynebacterium casei LMG S-19264T (=DSM 44701T), isolated from a smear-ripened cheese.</title>
        <authorList>
            <consortium name="US DOE Joint Genome Institute (JGI-PGF)"/>
            <person name="Walter F."/>
            <person name="Albersmeier A."/>
            <person name="Kalinowski J."/>
            <person name="Ruckert C."/>
        </authorList>
    </citation>
    <scope>NUCLEOTIDE SEQUENCE</scope>
    <source>
        <strain evidence="2">CGMCC 1.15178</strain>
    </source>
</reference>
<dbReference type="RefSeq" id="WP_188991024.1">
    <property type="nucleotide sequence ID" value="NZ_BMHP01000001.1"/>
</dbReference>
<dbReference type="Proteomes" id="UP000612456">
    <property type="component" value="Unassembled WGS sequence"/>
</dbReference>
<accession>A0A916YTA1</accession>
<sequence length="147" mass="16573">MNEAIMERLKIFLLREDNRTLVGSPASQEEIADAQQRLGVRFHEDYVQFILTFGGAYAGLAVHAFTNGTSLGNETVVDLTLEFREQFKEVPGAEIIQTSYVISMDGSGDPIMINQAGEVYISYHDNGEIHRLADSFEALIEECFYEW</sequence>
<dbReference type="InterPro" id="IPR018958">
    <property type="entry name" value="Knr4/Smi1-like_dom"/>
</dbReference>
<dbReference type="SUPFAM" id="SSF160631">
    <property type="entry name" value="SMI1/KNR4-like"/>
    <property type="match status" value="1"/>
</dbReference>
<dbReference type="Gene3D" id="3.40.1580.10">
    <property type="entry name" value="SMI1/KNR4-like"/>
    <property type="match status" value="1"/>
</dbReference>
<evidence type="ECO:0000259" key="1">
    <source>
        <dbReference type="SMART" id="SM00860"/>
    </source>
</evidence>
<protein>
    <recommendedName>
        <fullName evidence="1">Knr4/Smi1-like domain-containing protein</fullName>
    </recommendedName>
</protein>
<dbReference type="Pfam" id="PF09346">
    <property type="entry name" value="SMI1_KNR4"/>
    <property type="match status" value="1"/>
</dbReference>
<dbReference type="SMART" id="SM00860">
    <property type="entry name" value="SMI1_KNR4"/>
    <property type="match status" value="1"/>
</dbReference>
<proteinExistence type="predicted"/>
<gene>
    <name evidence="2" type="ORF">GCM10010911_17630</name>
</gene>
<dbReference type="InterPro" id="IPR037883">
    <property type="entry name" value="Knr4/Smi1-like_sf"/>
</dbReference>
<name>A0A916YTA1_9BACL</name>
<reference evidence="2" key="2">
    <citation type="submission" date="2020-09" db="EMBL/GenBank/DDBJ databases">
        <authorList>
            <person name="Sun Q."/>
            <person name="Zhou Y."/>
        </authorList>
    </citation>
    <scope>NUCLEOTIDE SEQUENCE</scope>
    <source>
        <strain evidence="2">CGMCC 1.15178</strain>
    </source>
</reference>
<dbReference type="AlphaFoldDB" id="A0A916YTA1"/>
<dbReference type="EMBL" id="BMHP01000001">
    <property type="protein sequence ID" value="GGD60234.1"/>
    <property type="molecule type" value="Genomic_DNA"/>
</dbReference>
<comment type="caution">
    <text evidence="2">The sequence shown here is derived from an EMBL/GenBank/DDBJ whole genome shotgun (WGS) entry which is preliminary data.</text>
</comment>
<organism evidence="2 3">
    <name type="scientific">Paenibacillus nasutitermitis</name>
    <dbReference type="NCBI Taxonomy" id="1652958"/>
    <lineage>
        <taxon>Bacteria</taxon>
        <taxon>Bacillati</taxon>
        <taxon>Bacillota</taxon>
        <taxon>Bacilli</taxon>
        <taxon>Bacillales</taxon>
        <taxon>Paenibacillaceae</taxon>
        <taxon>Paenibacillus</taxon>
    </lineage>
</organism>
<evidence type="ECO:0000313" key="2">
    <source>
        <dbReference type="EMBL" id="GGD60234.1"/>
    </source>
</evidence>
<keyword evidence="3" id="KW-1185">Reference proteome</keyword>
<evidence type="ECO:0000313" key="3">
    <source>
        <dbReference type="Proteomes" id="UP000612456"/>
    </source>
</evidence>